<evidence type="ECO:0000313" key="3">
    <source>
        <dbReference type="Proteomes" id="UP001642464"/>
    </source>
</evidence>
<keyword evidence="1" id="KW-0732">Signal</keyword>
<dbReference type="Proteomes" id="UP001642464">
    <property type="component" value="Unassembled WGS sequence"/>
</dbReference>
<keyword evidence="2" id="KW-0808">Transferase</keyword>
<proteinExistence type="predicted"/>
<organism evidence="2 3">
    <name type="scientific">Durusdinium trenchii</name>
    <dbReference type="NCBI Taxonomy" id="1381693"/>
    <lineage>
        <taxon>Eukaryota</taxon>
        <taxon>Sar</taxon>
        <taxon>Alveolata</taxon>
        <taxon>Dinophyceae</taxon>
        <taxon>Suessiales</taxon>
        <taxon>Symbiodiniaceae</taxon>
        <taxon>Durusdinium</taxon>
    </lineage>
</organism>
<gene>
    <name evidence="2" type="ORF">SCF082_LOCUS22024</name>
</gene>
<feature type="signal peptide" evidence="1">
    <location>
        <begin position="1"/>
        <end position="16"/>
    </location>
</feature>
<evidence type="ECO:0000256" key="1">
    <source>
        <dbReference type="SAM" id="SignalP"/>
    </source>
</evidence>
<evidence type="ECO:0000313" key="2">
    <source>
        <dbReference type="EMBL" id="CAK9037145.1"/>
    </source>
</evidence>
<dbReference type="Gene3D" id="1.20.190.10">
    <property type="entry name" value="Pesticidal crystal protein, N-terminal domain"/>
    <property type="match status" value="1"/>
</dbReference>
<protein>
    <submittedName>
        <fullName evidence="2">Mitogen-activated protein kinase kinase kinase 2</fullName>
    </submittedName>
</protein>
<dbReference type="InterPro" id="IPR036716">
    <property type="entry name" value="Pest_crys_N_sf"/>
</dbReference>
<feature type="chain" id="PRO_5045078909" evidence="1">
    <location>
        <begin position="17"/>
        <end position="465"/>
    </location>
</feature>
<reference evidence="2 3" key="1">
    <citation type="submission" date="2024-02" db="EMBL/GenBank/DDBJ databases">
        <authorList>
            <person name="Chen Y."/>
            <person name="Shah S."/>
            <person name="Dougan E. K."/>
            <person name="Thang M."/>
            <person name="Chan C."/>
        </authorList>
    </citation>
    <scope>NUCLEOTIDE SEQUENCE [LARGE SCALE GENOMIC DNA]</scope>
</reference>
<dbReference type="GO" id="GO:0016301">
    <property type="term" value="F:kinase activity"/>
    <property type="evidence" value="ECO:0007669"/>
    <property type="project" value="UniProtKB-KW"/>
</dbReference>
<sequence>MFGAKGFLTLVAGAYASCQDAQCDDTAWLQLQSEPDLPQDLKALRDCSPDDLGCMAQQQACSLATKMASDWPNFPEILEICHQLKDVCLGRPLSFKTPEDVPGASGQTDSEMVCTTNVIEYEKKNELAKYGMKTGKFAAKAASDTLKEILKDAKAIALTGTVAFAFVGAFISAFFPSAGELPVNPCTFAEDWGRCVWEQVKPFVQEFVSDKLDEAFADIWTATFEGYQTRLWALNATAYENSEKFPNGTIKHMSNKTRDRMHDDLKAVHDAMLGSIRLFLVDRAIKTTAGAYLSQFASLHYRTEGDRYVFQTVSACYARRVYERATAALKSRTSALEVHEEDLGTHKCCPWSMSPWCLGSSDCPIQSGDFKDTWKLCDWKNSGYRTSCGGVLRMCGMLPNESAKSDSWACYKAHRQEVEKQTVLFWQNWLAPIPDWLNNIVLMQALEVKAGTQKATNSTFDCSAL</sequence>
<comment type="caution">
    <text evidence="2">The sequence shown here is derived from an EMBL/GenBank/DDBJ whole genome shotgun (WGS) entry which is preliminary data.</text>
</comment>
<accession>A0ABP0LFT5</accession>
<keyword evidence="3" id="KW-1185">Reference proteome</keyword>
<keyword evidence="2" id="KW-0418">Kinase</keyword>
<dbReference type="SUPFAM" id="SSF56849">
    <property type="entry name" value="delta-Endotoxin (insectocide), N-terminal domain"/>
    <property type="match status" value="1"/>
</dbReference>
<name>A0ABP0LFT5_9DINO</name>
<dbReference type="EMBL" id="CAXAMM010015780">
    <property type="protein sequence ID" value="CAK9037145.1"/>
    <property type="molecule type" value="Genomic_DNA"/>
</dbReference>